<dbReference type="AlphaFoldDB" id="A0A6J1QEG0"/>
<reference evidence="3" key="1">
    <citation type="submission" date="2025-08" db="UniProtKB">
        <authorList>
            <consortium name="RefSeq"/>
        </authorList>
    </citation>
    <scope>IDENTIFICATION</scope>
    <source>
        <tissue evidence="3">Whole body</tissue>
    </source>
</reference>
<evidence type="ECO:0000256" key="1">
    <source>
        <dbReference type="SAM" id="MobiDB-lite"/>
    </source>
</evidence>
<proteinExistence type="predicted"/>
<dbReference type="RefSeq" id="XP_024879681.1">
    <property type="nucleotide sequence ID" value="XM_025023913.1"/>
</dbReference>
<evidence type="ECO:0000313" key="3">
    <source>
        <dbReference type="RefSeq" id="XP_024879681.1"/>
    </source>
</evidence>
<protein>
    <submittedName>
        <fullName evidence="3">Vicilin-like seed storage protein At2g18540</fullName>
    </submittedName>
</protein>
<gene>
    <name evidence="3" type="primary">LOC112459677</name>
</gene>
<keyword evidence="2" id="KW-1185">Reference proteome</keyword>
<feature type="compositionally biased region" description="Acidic residues" evidence="1">
    <location>
        <begin position="43"/>
        <end position="52"/>
    </location>
</feature>
<accession>A0A6J1QEG0</accession>
<feature type="region of interest" description="Disordered" evidence="1">
    <location>
        <begin position="24"/>
        <end position="87"/>
    </location>
</feature>
<organism evidence="2 3">
    <name type="scientific">Temnothorax curvispinosus</name>
    <dbReference type="NCBI Taxonomy" id="300111"/>
    <lineage>
        <taxon>Eukaryota</taxon>
        <taxon>Metazoa</taxon>
        <taxon>Ecdysozoa</taxon>
        <taxon>Arthropoda</taxon>
        <taxon>Hexapoda</taxon>
        <taxon>Insecta</taxon>
        <taxon>Pterygota</taxon>
        <taxon>Neoptera</taxon>
        <taxon>Endopterygota</taxon>
        <taxon>Hymenoptera</taxon>
        <taxon>Apocrita</taxon>
        <taxon>Aculeata</taxon>
        <taxon>Formicoidea</taxon>
        <taxon>Formicidae</taxon>
        <taxon>Myrmicinae</taxon>
        <taxon>Temnothorax</taxon>
    </lineage>
</organism>
<dbReference type="GeneID" id="112459677"/>
<evidence type="ECO:0000313" key="2">
    <source>
        <dbReference type="Proteomes" id="UP000504618"/>
    </source>
</evidence>
<feature type="compositionally biased region" description="Basic and acidic residues" evidence="1">
    <location>
        <begin position="53"/>
        <end position="86"/>
    </location>
</feature>
<feature type="compositionally biased region" description="Basic and acidic residues" evidence="1">
    <location>
        <begin position="24"/>
        <end position="42"/>
    </location>
</feature>
<sequence>MDWMEELVMELKRIRQELTQIKEILTDERRREEEDDETKHEESEEAETEEERELWRKVKGRAEEKRKKRQEESEEMEREKEEELGRREKRKKNIIWRGIEGEEPEERRKIMEMIMEKELGRKVMVRGVVERMGEGGKEVLLVELEEEKDKRDLLERAWKIKKRWEIGVDEGLTMEERRTRWRIVEKARMERRKGRRVKVEDNRRLWIDGMEWYWDEEEERWREAQI</sequence>
<dbReference type="Proteomes" id="UP000504618">
    <property type="component" value="Unplaced"/>
</dbReference>
<name>A0A6J1QEG0_9HYME</name>